<dbReference type="RefSeq" id="WP_191275595.1">
    <property type="nucleotide sequence ID" value="NZ_BMXJ01000009.1"/>
</dbReference>
<gene>
    <name evidence="3" type="ORF">H4W79_000179</name>
</gene>
<evidence type="ECO:0000256" key="1">
    <source>
        <dbReference type="SAM" id="MobiDB-lite"/>
    </source>
</evidence>
<protein>
    <submittedName>
        <fullName evidence="3">Nucleoside-diphosphate-sugar epimerase</fullName>
    </submittedName>
</protein>
<evidence type="ECO:0000313" key="3">
    <source>
        <dbReference type="EMBL" id="MBE1455965.1"/>
    </source>
</evidence>
<dbReference type="InterPro" id="IPR036291">
    <property type="entry name" value="NAD(P)-bd_dom_sf"/>
</dbReference>
<organism evidence="3 4">
    <name type="scientific">Nocardiopsis terrae</name>
    <dbReference type="NCBI Taxonomy" id="372655"/>
    <lineage>
        <taxon>Bacteria</taxon>
        <taxon>Bacillati</taxon>
        <taxon>Actinomycetota</taxon>
        <taxon>Actinomycetes</taxon>
        <taxon>Streptosporangiales</taxon>
        <taxon>Nocardiopsidaceae</taxon>
        <taxon>Nocardiopsis</taxon>
    </lineage>
</organism>
<dbReference type="EMBL" id="JADBDY010000001">
    <property type="protein sequence ID" value="MBE1455965.1"/>
    <property type="molecule type" value="Genomic_DNA"/>
</dbReference>
<feature type="domain" description="NAD-dependent epimerase/dehydratase" evidence="2">
    <location>
        <begin position="7"/>
        <end position="241"/>
    </location>
</feature>
<dbReference type="InterPro" id="IPR001509">
    <property type="entry name" value="Epimerase_deHydtase"/>
</dbReference>
<reference evidence="3 4" key="1">
    <citation type="submission" date="2020-10" db="EMBL/GenBank/DDBJ databases">
        <title>Sequencing the genomes of 1000 actinobacteria strains.</title>
        <authorList>
            <person name="Klenk H.-P."/>
        </authorList>
    </citation>
    <scope>NUCLEOTIDE SEQUENCE [LARGE SCALE GENOMIC DNA]</scope>
    <source>
        <strain evidence="3 4">DSM 45157</strain>
    </source>
</reference>
<dbReference type="Gene3D" id="3.40.50.720">
    <property type="entry name" value="NAD(P)-binding Rossmann-like Domain"/>
    <property type="match status" value="1"/>
</dbReference>
<comment type="caution">
    <text evidence="3">The sequence shown here is derived from an EMBL/GenBank/DDBJ whole genome shotgun (WGS) entry which is preliminary data.</text>
</comment>
<name>A0ABR9HAA5_9ACTN</name>
<keyword evidence="4" id="KW-1185">Reference proteome</keyword>
<dbReference type="Proteomes" id="UP000598217">
    <property type="component" value="Unassembled WGS sequence"/>
</dbReference>
<evidence type="ECO:0000259" key="2">
    <source>
        <dbReference type="Pfam" id="PF01370"/>
    </source>
</evidence>
<evidence type="ECO:0000313" key="4">
    <source>
        <dbReference type="Proteomes" id="UP000598217"/>
    </source>
</evidence>
<proteinExistence type="predicted"/>
<dbReference type="PANTHER" id="PTHR43245">
    <property type="entry name" value="BIFUNCTIONAL POLYMYXIN RESISTANCE PROTEIN ARNA"/>
    <property type="match status" value="1"/>
</dbReference>
<dbReference type="Pfam" id="PF01370">
    <property type="entry name" value="Epimerase"/>
    <property type="match status" value="1"/>
</dbReference>
<accession>A0ABR9HAA5</accession>
<sequence length="329" mass="33908">MTSPRTVAVLGASGLIGSAVADLLSRRPVDLRLVARRAVTPPADGPARVQVLSGDLTDPRFAATAVQGADVIVHLVCHRVPGASWRVAEGDARAESVNVGTVRAVVEALGRSGTRPPPVCVFAGSTSQAGAVAGRPLDGTEPDRPTSTYDRQKLTAERLLKDATARGKVRAVSLRLSTVFGPASSPTAHDHGLVSTMARRALAGSALTLWGSGLVERDLLYTDDAAHAFAAAIDHADGLAGGHHPVGAGSPVRLSDLFGRISRAVAAATGQPPVPVVREEPPGHTAPTDAVGVRIDPSPFAAATGWSPRVGLDEGLRRTVDRLIRASQA</sequence>
<dbReference type="InterPro" id="IPR050177">
    <property type="entry name" value="Lipid_A_modif_metabolic_enz"/>
</dbReference>
<feature type="region of interest" description="Disordered" evidence="1">
    <location>
        <begin position="271"/>
        <end position="293"/>
    </location>
</feature>
<dbReference type="SUPFAM" id="SSF51735">
    <property type="entry name" value="NAD(P)-binding Rossmann-fold domains"/>
    <property type="match status" value="1"/>
</dbReference>